<proteinExistence type="predicted"/>
<keyword evidence="3" id="KW-1185">Reference proteome</keyword>
<dbReference type="Proteomes" id="UP000812013">
    <property type="component" value="Unassembled WGS sequence"/>
</dbReference>
<protein>
    <submittedName>
        <fullName evidence="2">Uncharacterized protein</fullName>
    </submittedName>
</protein>
<gene>
    <name evidence="2" type="ORF">GPJ59_31805</name>
</gene>
<evidence type="ECO:0000313" key="3">
    <source>
        <dbReference type="Proteomes" id="UP000812013"/>
    </source>
</evidence>
<sequence>MVGGRPPTAGGRSATGGQPFTQGGSGLVRNTGPGGVGGAAGHAGSGTRTAGKKRADSKGERPDYLAEDEETWQGNRKVVPPVID</sequence>
<evidence type="ECO:0000256" key="1">
    <source>
        <dbReference type="SAM" id="MobiDB-lite"/>
    </source>
</evidence>
<reference evidence="2 3" key="1">
    <citation type="submission" date="2019-12" db="EMBL/GenBank/DDBJ databases">
        <title>Genome sequence of Streptomyces bambusae.</title>
        <authorList>
            <person name="Bansal K."/>
            <person name="Choksket S."/>
            <person name="Korpole S."/>
            <person name="Patil P.B."/>
        </authorList>
    </citation>
    <scope>NUCLEOTIDE SEQUENCE [LARGE SCALE GENOMIC DNA]</scope>
    <source>
        <strain evidence="2 3">SK60</strain>
    </source>
</reference>
<accession>A0ABS6ZF21</accession>
<feature type="region of interest" description="Disordered" evidence="1">
    <location>
        <begin position="1"/>
        <end position="84"/>
    </location>
</feature>
<organism evidence="2 3">
    <name type="scientific">Streptomyces bambusae</name>
    <dbReference type="NCBI Taxonomy" id="1550616"/>
    <lineage>
        <taxon>Bacteria</taxon>
        <taxon>Bacillati</taxon>
        <taxon>Actinomycetota</taxon>
        <taxon>Actinomycetes</taxon>
        <taxon>Kitasatosporales</taxon>
        <taxon>Streptomycetaceae</taxon>
        <taxon>Streptomyces</taxon>
    </lineage>
</organism>
<evidence type="ECO:0000313" key="2">
    <source>
        <dbReference type="EMBL" id="MBW5486326.1"/>
    </source>
</evidence>
<comment type="caution">
    <text evidence="2">The sequence shown here is derived from an EMBL/GenBank/DDBJ whole genome shotgun (WGS) entry which is preliminary data.</text>
</comment>
<feature type="compositionally biased region" description="Basic and acidic residues" evidence="1">
    <location>
        <begin position="53"/>
        <end position="64"/>
    </location>
</feature>
<name>A0ABS6ZF21_9ACTN</name>
<feature type="compositionally biased region" description="Gly residues" evidence="1">
    <location>
        <begin position="32"/>
        <end position="44"/>
    </location>
</feature>
<dbReference type="EMBL" id="WTFF01000377">
    <property type="protein sequence ID" value="MBW5486326.1"/>
    <property type="molecule type" value="Genomic_DNA"/>
</dbReference>